<evidence type="ECO:0000256" key="1">
    <source>
        <dbReference type="SAM" id="MobiDB-lite"/>
    </source>
</evidence>
<dbReference type="OrthoDB" id="4760874at2"/>
<keyword evidence="5" id="KW-1185">Reference proteome</keyword>
<evidence type="ECO:0000313" key="5">
    <source>
        <dbReference type="Proteomes" id="UP000317638"/>
    </source>
</evidence>
<feature type="compositionally biased region" description="Basic and acidic residues" evidence="1">
    <location>
        <begin position="418"/>
        <end position="430"/>
    </location>
</feature>
<feature type="domain" description="DUF2786" evidence="2">
    <location>
        <begin position="188"/>
        <end position="225"/>
    </location>
</feature>
<dbReference type="InterPro" id="IPR055592">
    <property type="entry name" value="DUF7168"/>
</dbReference>
<feature type="region of interest" description="Disordered" evidence="1">
    <location>
        <begin position="411"/>
        <end position="437"/>
    </location>
</feature>
<dbReference type="RefSeq" id="WP_143937163.1">
    <property type="nucleotide sequence ID" value="NZ_VKKG01000001.1"/>
</dbReference>
<dbReference type="Pfam" id="PF10979">
    <property type="entry name" value="DUF2786"/>
    <property type="match status" value="1"/>
</dbReference>
<comment type="caution">
    <text evidence="4">The sequence shown here is derived from an EMBL/GenBank/DDBJ whole genome shotgun (WGS) entry which is preliminary data.</text>
</comment>
<dbReference type="InterPro" id="IPR024498">
    <property type="entry name" value="DUF2786"/>
</dbReference>
<gene>
    <name evidence="4" type="ORF">FOJ82_04225</name>
</gene>
<evidence type="ECO:0000259" key="3">
    <source>
        <dbReference type="Pfam" id="PF23771"/>
    </source>
</evidence>
<evidence type="ECO:0000313" key="4">
    <source>
        <dbReference type="EMBL" id="TRY20079.1"/>
    </source>
</evidence>
<dbReference type="Proteomes" id="UP000317638">
    <property type="component" value="Unassembled WGS sequence"/>
</dbReference>
<accession>A0A553K5T7</accession>
<dbReference type="Pfam" id="PF23771">
    <property type="entry name" value="DUF7168"/>
    <property type="match status" value="1"/>
</dbReference>
<organism evidence="4 5">
    <name type="scientific">Tessaracoccus rhinocerotis</name>
    <dbReference type="NCBI Taxonomy" id="1689449"/>
    <lineage>
        <taxon>Bacteria</taxon>
        <taxon>Bacillati</taxon>
        <taxon>Actinomycetota</taxon>
        <taxon>Actinomycetes</taxon>
        <taxon>Propionibacteriales</taxon>
        <taxon>Propionibacteriaceae</taxon>
        <taxon>Tessaracoccus</taxon>
    </lineage>
</organism>
<protein>
    <submittedName>
        <fullName evidence="4">DUF2786 domain-containing protein</fullName>
    </submittedName>
</protein>
<feature type="domain" description="DUF7168" evidence="3">
    <location>
        <begin position="261"/>
        <end position="352"/>
    </location>
</feature>
<sequence>MEDPEQRLTYAAEDMVTSWLDSVAPETGEVRVVLRDGAHARTVTYRPEPEPRFSRPAEVAVFVTEVLTRLRQQAGGFGSNYRGREQADVRVVSHRGWKKATYGDGVIRLPERERGGAWALRGLVVLHELAHHLNTGTHGAIIDAHGAGFRQTFVQLLKDIGWVQVASMLSDAHQQSGLDSLRPVDDGMLAKVGKLLRHAEGASTEAERDAFFAKAQELATLNSIELAVARAAHTDGQRQDPTFEPVRLGHRGKPSNVRFISLMLAVAGANDLRCTIRGDNTGVTLYGFPMDIAVTKTLYVTLVLQMVADADAYIRSGAHRPVHGRTARAAFYEGWTKRIGARLRAAQRSAQVASGAVAPAQDFPTPPADASRALALVAKGVEVSGYYERMSREHGVRGSWRGATEVLDPYSEMQGRAAADRARLGAERELPAQFSEP</sequence>
<dbReference type="EMBL" id="VKKG01000001">
    <property type="protein sequence ID" value="TRY20079.1"/>
    <property type="molecule type" value="Genomic_DNA"/>
</dbReference>
<name>A0A553K5T7_9ACTN</name>
<dbReference type="AlphaFoldDB" id="A0A553K5T7"/>
<reference evidence="4 5" key="1">
    <citation type="submission" date="2019-07" db="EMBL/GenBank/DDBJ databases">
        <authorList>
            <person name="Zhou L.-Y."/>
        </authorList>
    </citation>
    <scope>NUCLEOTIDE SEQUENCE [LARGE SCALE GENOMIC DNA]</scope>
    <source>
        <strain evidence="4 5">YIM 101269</strain>
    </source>
</reference>
<evidence type="ECO:0000259" key="2">
    <source>
        <dbReference type="Pfam" id="PF10979"/>
    </source>
</evidence>
<proteinExistence type="predicted"/>